<dbReference type="Proteomes" id="UP000245207">
    <property type="component" value="Unassembled WGS sequence"/>
</dbReference>
<evidence type="ECO:0000313" key="1">
    <source>
        <dbReference type="EMBL" id="PWA79551.1"/>
    </source>
</evidence>
<reference evidence="1 2" key="1">
    <citation type="journal article" date="2018" name="Mol. Plant">
        <title>The genome of Artemisia annua provides insight into the evolution of Asteraceae family and artemisinin biosynthesis.</title>
        <authorList>
            <person name="Shen Q."/>
            <person name="Zhang L."/>
            <person name="Liao Z."/>
            <person name="Wang S."/>
            <person name="Yan T."/>
            <person name="Shi P."/>
            <person name="Liu M."/>
            <person name="Fu X."/>
            <person name="Pan Q."/>
            <person name="Wang Y."/>
            <person name="Lv Z."/>
            <person name="Lu X."/>
            <person name="Zhang F."/>
            <person name="Jiang W."/>
            <person name="Ma Y."/>
            <person name="Chen M."/>
            <person name="Hao X."/>
            <person name="Li L."/>
            <person name="Tang Y."/>
            <person name="Lv G."/>
            <person name="Zhou Y."/>
            <person name="Sun X."/>
            <person name="Brodelius P.E."/>
            <person name="Rose J.K.C."/>
            <person name="Tang K."/>
        </authorList>
    </citation>
    <scope>NUCLEOTIDE SEQUENCE [LARGE SCALE GENOMIC DNA]</scope>
    <source>
        <strain evidence="2">cv. Huhao1</strain>
        <tissue evidence="1">Leaf</tissue>
    </source>
</reference>
<dbReference type="AlphaFoldDB" id="A0A2U1P1C7"/>
<organism evidence="1 2">
    <name type="scientific">Artemisia annua</name>
    <name type="common">Sweet wormwood</name>
    <dbReference type="NCBI Taxonomy" id="35608"/>
    <lineage>
        <taxon>Eukaryota</taxon>
        <taxon>Viridiplantae</taxon>
        <taxon>Streptophyta</taxon>
        <taxon>Embryophyta</taxon>
        <taxon>Tracheophyta</taxon>
        <taxon>Spermatophyta</taxon>
        <taxon>Magnoliopsida</taxon>
        <taxon>eudicotyledons</taxon>
        <taxon>Gunneridae</taxon>
        <taxon>Pentapetalae</taxon>
        <taxon>asterids</taxon>
        <taxon>campanulids</taxon>
        <taxon>Asterales</taxon>
        <taxon>Asteraceae</taxon>
        <taxon>Asteroideae</taxon>
        <taxon>Anthemideae</taxon>
        <taxon>Artemisiinae</taxon>
        <taxon>Artemisia</taxon>
    </lineage>
</organism>
<comment type="caution">
    <text evidence="1">The sequence shown here is derived from an EMBL/GenBank/DDBJ whole genome shotgun (WGS) entry which is preliminary data.</text>
</comment>
<proteinExistence type="predicted"/>
<evidence type="ECO:0000313" key="2">
    <source>
        <dbReference type="Proteomes" id="UP000245207"/>
    </source>
</evidence>
<protein>
    <submittedName>
        <fullName evidence="1">Uncharacterized protein</fullName>
    </submittedName>
</protein>
<dbReference type="EMBL" id="PKPP01001840">
    <property type="protein sequence ID" value="PWA79551.1"/>
    <property type="molecule type" value="Genomic_DNA"/>
</dbReference>
<gene>
    <name evidence="1" type="ORF">CTI12_AA204950</name>
</gene>
<keyword evidence="2" id="KW-1185">Reference proteome</keyword>
<accession>A0A2U1P1C7</accession>
<sequence>MVNMENHDVAVEDETNAMGKLVLVGEDGVPLKPVKVDSQATILGPFPSLSYLFSSPNTSAKVGIAGDESNGMGTGSYDA</sequence>
<name>A0A2U1P1C7_ARTAN</name>